<dbReference type="SMART" id="SM00327">
    <property type="entry name" value="VWA"/>
    <property type="match status" value="1"/>
</dbReference>
<keyword evidence="2" id="KW-0812">Transmembrane</keyword>
<feature type="region of interest" description="Disordered" evidence="1">
    <location>
        <begin position="669"/>
        <end position="713"/>
    </location>
</feature>
<feature type="domain" description="VIT" evidence="5">
    <location>
        <begin position="30"/>
        <end position="158"/>
    </location>
</feature>
<accession>A0A6N6JEN3</accession>
<evidence type="ECO:0000256" key="1">
    <source>
        <dbReference type="SAM" id="MobiDB-lite"/>
    </source>
</evidence>
<dbReference type="EMBL" id="BLJE01000002">
    <property type="protein sequence ID" value="GFE64676.1"/>
    <property type="molecule type" value="Genomic_DNA"/>
</dbReference>
<dbReference type="OrthoDB" id="9784383at2"/>
<organism evidence="6 7">
    <name type="scientific">Litoreibacter roseus</name>
    <dbReference type="NCBI Taxonomy" id="2601869"/>
    <lineage>
        <taxon>Bacteria</taxon>
        <taxon>Pseudomonadati</taxon>
        <taxon>Pseudomonadota</taxon>
        <taxon>Alphaproteobacteria</taxon>
        <taxon>Rhodobacterales</taxon>
        <taxon>Roseobacteraceae</taxon>
        <taxon>Litoreibacter</taxon>
    </lineage>
</organism>
<evidence type="ECO:0000313" key="6">
    <source>
        <dbReference type="EMBL" id="GFE64676.1"/>
    </source>
</evidence>
<dbReference type="PANTHER" id="PTHR45737:SF6">
    <property type="entry name" value="VON WILLEBRAND FACTOR A DOMAIN-CONTAINING PROTEIN 5A"/>
    <property type="match status" value="1"/>
</dbReference>
<dbReference type="Pfam" id="PF08487">
    <property type="entry name" value="VIT"/>
    <property type="match status" value="1"/>
</dbReference>
<evidence type="ECO:0008006" key="8">
    <source>
        <dbReference type="Google" id="ProtNLM"/>
    </source>
</evidence>
<feature type="compositionally biased region" description="Polar residues" evidence="1">
    <location>
        <begin position="686"/>
        <end position="709"/>
    </location>
</feature>
<feature type="chain" id="PRO_5026910124" description="Ca-activated chloride channel family protein" evidence="3">
    <location>
        <begin position="32"/>
        <end position="746"/>
    </location>
</feature>
<dbReference type="Gene3D" id="3.40.50.410">
    <property type="entry name" value="von Willebrand factor, type A domain"/>
    <property type="match status" value="1"/>
</dbReference>
<keyword evidence="7" id="KW-1185">Reference proteome</keyword>
<gene>
    <name evidence="6" type="ORF">KIN_17500</name>
</gene>
<feature type="signal peptide" evidence="3">
    <location>
        <begin position="1"/>
        <end position="31"/>
    </location>
</feature>
<dbReference type="InterPro" id="IPR002035">
    <property type="entry name" value="VWF_A"/>
</dbReference>
<keyword evidence="2" id="KW-0472">Membrane</keyword>
<dbReference type="SUPFAM" id="SSF53300">
    <property type="entry name" value="vWA-like"/>
    <property type="match status" value="1"/>
</dbReference>
<evidence type="ECO:0000256" key="2">
    <source>
        <dbReference type="SAM" id="Phobius"/>
    </source>
</evidence>
<evidence type="ECO:0000313" key="7">
    <source>
        <dbReference type="Proteomes" id="UP000436822"/>
    </source>
</evidence>
<dbReference type="SMART" id="SM00609">
    <property type="entry name" value="VIT"/>
    <property type="match status" value="1"/>
</dbReference>
<name>A0A6N6JEN3_9RHOB</name>
<proteinExistence type="predicted"/>
<dbReference type="Proteomes" id="UP000436822">
    <property type="component" value="Unassembled WGS sequence"/>
</dbReference>
<evidence type="ECO:0000259" key="5">
    <source>
        <dbReference type="PROSITE" id="PS51468"/>
    </source>
</evidence>
<sequence>MIRSFIPTVSSLALAASLGVAPLVISPAAEAAGLLTPAGTQQPLELADHEVQVVLEDGYAITTIEQRFANPGAAAAEARYSFPVPEKAAVTEFTYWIDGQPVVGEVIERERGRQIYEDERAAGREAAIAEQDNHYAFDMRVTPVPAGGDVMVRLTYVQPARLEGGIGRYVYPLERQSTNEDRIAFWDMSEDITGRFAFDMELRTDYPIEAVRLPAHPNAHTERTADGWRISLGDGRNVIDLPAQDDAGTAPVLTPTAHNPDAESEWDAIGGSEVILDGAVIESGVEGEMPVSARRMDAHSTRLDTDIVLYWRQVANQPARVDLVPYKADAEGRGTFMLTLTPGMDLGPITGGRDFAFVLDVSGSMGSKLSTLGEGVARALAQLTPEDRFSIVTFSDNARDLTGGLVSATPENVARWTAGARALQTEGSTNLYAGLDLAIRSLDADRTGAIVLVTDGEANVGVTETKRFLDLVQNQDTRLFTAVMGTGANRPLLEPMTRLSGGTSVSVSNSDDVLGVLVEAANKVGYEALNGLNIELDAVEGDVRIADIQAEDIRTLYRGEQLSVLGRYWGEGDVRVTLTGEIAGESVQYETVASLPKTATRNPEIERLWAFQAIENRMEQMALLGESADMKTDVIDLSVEHGVLTPLTAMVALRQERFEELGIERRNRDRVETETNAAAQRAGAPVQSNRTDTTQPMFQSPAPNYTPTRSGGGGGGSGNVGILGMILAALAGFASLFGTKGKRGRS</sequence>
<keyword evidence="2" id="KW-1133">Transmembrane helix</keyword>
<feature type="domain" description="VWFA" evidence="4">
    <location>
        <begin position="354"/>
        <end position="524"/>
    </location>
</feature>
<feature type="transmembrane region" description="Helical" evidence="2">
    <location>
        <begin position="720"/>
        <end position="739"/>
    </location>
</feature>
<dbReference type="Pfam" id="PF13519">
    <property type="entry name" value="VWA_2"/>
    <property type="match status" value="1"/>
</dbReference>
<dbReference type="PROSITE" id="PS50234">
    <property type="entry name" value="VWFA"/>
    <property type="match status" value="1"/>
</dbReference>
<protein>
    <recommendedName>
        <fullName evidence="8">Ca-activated chloride channel family protein</fullName>
    </recommendedName>
</protein>
<reference evidence="6 7" key="1">
    <citation type="submission" date="2019-12" db="EMBL/GenBank/DDBJ databases">
        <title>Litoreibacter badius sp. nov., a novel bacteriochlorophyll a-containing bacterium in the genus Litoreibacter.</title>
        <authorList>
            <person name="Kanamuro M."/>
            <person name="Takabe Y."/>
            <person name="Mori K."/>
            <person name="Takaichi S."/>
            <person name="Hanada S."/>
        </authorList>
    </citation>
    <scope>NUCLEOTIDE SEQUENCE [LARGE SCALE GENOMIC DNA]</scope>
    <source>
        <strain evidence="6 7">K6</strain>
    </source>
</reference>
<evidence type="ECO:0000259" key="4">
    <source>
        <dbReference type="PROSITE" id="PS50234"/>
    </source>
</evidence>
<dbReference type="RefSeq" id="WP_159806043.1">
    <property type="nucleotide sequence ID" value="NZ_BLJE01000002.1"/>
</dbReference>
<dbReference type="PANTHER" id="PTHR45737">
    <property type="entry name" value="VON WILLEBRAND FACTOR A DOMAIN-CONTAINING PROTEIN 5A"/>
    <property type="match status" value="1"/>
</dbReference>
<dbReference type="PROSITE" id="PS51468">
    <property type="entry name" value="VIT"/>
    <property type="match status" value="1"/>
</dbReference>
<comment type="caution">
    <text evidence="6">The sequence shown here is derived from an EMBL/GenBank/DDBJ whole genome shotgun (WGS) entry which is preliminary data.</text>
</comment>
<keyword evidence="3" id="KW-0732">Signal</keyword>
<evidence type="ECO:0000256" key="3">
    <source>
        <dbReference type="SAM" id="SignalP"/>
    </source>
</evidence>
<dbReference type="AlphaFoldDB" id="A0A6N6JEN3"/>
<dbReference type="InterPro" id="IPR013694">
    <property type="entry name" value="VIT"/>
</dbReference>
<dbReference type="InterPro" id="IPR036465">
    <property type="entry name" value="vWFA_dom_sf"/>
</dbReference>